<evidence type="ECO:0000313" key="6">
    <source>
        <dbReference type="Proteomes" id="UP000004358"/>
    </source>
</evidence>
<dbReference type="PROSITE" id="PS01124">
    <property type="entry name" value="HTH_ARAC_FAMILY_2"/>
    <property type="match status" value="1"/>
</dbReference>
<dbReference type="EMBL" id="AANZ01000016">
    <property type="protein sequence ID" value="EAQ78981.1"/>
    <property type="molecule type" value="Genomic_DNA"/>
</dbReference>
<evidence type="ECO:0000259" key="4">
    <source>
        <dbReference type="PROSITE" id="PS01124"/>
    </source>
</evidence>
<proteinExistence type="predicted"/>
<dbReference type="Pfam" id="PF12833">
    <property type="entry name" value="HTH_18"/>
    <property type="match status" value="1"/>
</dbReference>
<accession>A3ZWK7</accession>
<dbReference type="eggNOG" id="COG4977">
    <property type="taxonomic scope" value="Bacteria"/>
</dbReference>
<dbReference type="HOGENOM" id="CLU_000445_88_4_0"/>
<dbReference type="Gene3D" id="1.10.10.60">
    <property type="entry name" value="Homeodomain-like"/>
    <property type="match status" value="2"/>
</dbReference>
<evidence type="ECO:0000256" key="3">
    <source>
        <dbReference type="ARBA" id="ARBA00023163"/>
    </source>
</evidence>
<name>A3ZWK7_9BACT</name>
<dbReference type="SMART" id="SM00342">
    <property type="entry name" value="HTH_ARAC"/>
    <property type="match status" value="1"/>
</dbReference>
<dbReference type="Proteomes" id="UP000004358">
    <property type="component" value="Unassembled WGS sequence"/>
</dbReference>
<dbReference type="InterPro" id="IPR050204">
    <property type="entry name" value="AraC_XylS_family_regulators"/>
</dbReference>
<keyword evidence="1" id="KW-0805">Transcription regulation</keyword>
<evidence type="ECO:0000256" key="1">
    <source>
        <dbReference type="ARBA" id="ARBA00023015"/>
    </source>
</evidence>
<comment type="caution">
    <text evidence="5">The sequence shown here is derived from an EMBL/GenBank/DDBJ whole genome shotgun (WGS) entry which is preliminary data.</text>
</comment>
<dbReference type="InterPro" id="IPR009057">
    <property type="entry name" value="Homeodomain-like_sf"/>
</dbReference>
<dbReference type="STRING" id="314230.DSM3645_13495"/>
<dbReference type="GO" id="GO:0043565">
    <property type="term" value="F:sequence-specific DNA binding"/>
    <property type="evidence" value="ECO:0007669"/>
    <property type="project" value="InterPro"/>
</dbReference>
<evidence type="ECO:0000313" key="5">
    <source>
        <dbReference type="EMBL" id="EAQ78981.1"/>
    </source>
</evidence>
<gene>
    <name evidence="5" type="ORF">DSM3645_13495</name>
</gene>
<dbReference type="SUPFAM" id="SSF46689">
    <property type="entry name" value="Homeodomain-like"/>
    <property type="match status" value="2"/>
</dbReference>
<keyword evidence="2" id="KW-0238">DNA-binding</keyword>
<dbReference type="InterPro" id="IPR018060">
    <property type="entry name" value="HTH_AraC"/>
</dbReference>
<reference evidence="5 6" key="1">
    <citation type="submission" date="2006-02" db="EMBL/GenBank/DDBJ databases">
        <authorList>
            <person name="Amann R."/>
            <person name="Ferriera S."/>
            <person name="Johnson J."/>
            <person name="Kravitz S."/>
            <person name="Halpern A."/>
            <person name="Remington K."/>
            <person name="Beeson K."/>
            <person name="Tran B."/>
            <person name="Rogers Y.-H."/>
            <person name="Friedman R."/>
            <person name="Venter J.C."/>
        </authorList>
    </citation>
    <scope>NUCLEOTIDE SEQUENCE [LARGE SCALE GENOMIC DNA]</scope>
    <source>
        <strain evidence="5 6">DSM 3645</strain>
    </source>
</reference>
<dbReference type="PANTHER" id="PTHR46796">
    <property type="entry name" value="HTH-TYPE TRANSCRIPTIONAL ACTIVATOR RHAS-RELATED"/>
    <property type="match status" value="1"/>
</dbReference>
<keyword evidence="3" id="KW-0804">Transcription</keyword>
<protein>
    <submittedName>
        <fullName evidence="5">Transcriptional regulator, AraC family protein</fullName>
    </submittedName>
</protein>
<feature type="domain" description="HTH araC/xylS-type" evidence="4">
    <location>
        <begin position="200"/>
        <end position="300"/>
    </location>
</feature>
<organism evidence="5 6">
    <name type="scientific">Blastopirellula marina DSM 3645</name>
    <dbReference type="NCBI Taxonomy" id="314230"/>
    <lineage>
        <taxon>Bacteria</taxon>
        <taxon>Pseudomonadati</taxon>
        <taxon>Planctomycetota</taxon>
        <taxon>Planctomycetia</taxon>
        <taxon>Pirellulales</taxon>
        <taxon>Pirellulaceae</taxon>
        <taxon>Blastopirellula</taxon>
    </lineage>
</organism>
<dbReference type="AlphaFoldDB" id="A3ZWK7"/>
<dbReference type="GO" id="GO:0003700">
    <property type="term" value="F:DNA-binding transcription factor activity"/>
    <property type="evidence" value="ECO:0007669"/>
    <property type="project" value="InterPro"/>
</dbReference>
<sequence>MGVDSWEMYCQTPNWQRERMMAVNHFHDPGGQFEIAEVLLSEAIDDGDPGGMKLLSLLLNSGAKHPLELDMGLGKYHRPNRPGSIVFVSDQLPSEIQGVGPFHSIAWYIRPDVLQQRASRILGREAPAMDVLHSKSFRDDAIEVLLKRLLHQFESQPAAGARMTADDLVDDLIRRLLALTENQAPAPLGPRDRLRPASIQRTLEYLHANFSQDVSRDDLAQAAGVDPCHFTRLFRQTMGQTPSRYLSQVRIEHAKHLLRYGSSELTLNEISARCGFYNQSHMGREFRRQVGTTPNLYRVYS</sequence>
<evidence type="ECO:0000256" key="2">
    <source>
        <dbReference type="ARBA" id="ARBA00023125"/>
    </source>
</evidence>